<gene>
    <name evidence="3" type="ORF">HUK82_16980</name>
</gene>
<dbReference type="Pfam" id="PF13692">
    <property type="entry name" value="Glyco_trans_1_4"/>
    <property type="match status" value="1"/>
</dbReference>
<keyword evidence="2 3" id="KW-0808">Transferase</keyword>
<dbReference type="GO" id="GO:0016757">
    <property type="term" value="F:glycosyltransferase activity"/>
    <property type="evidence" value="ECO:0007669"/>
    <property type="project" value="UniProtKB-KW"/>
</dbReference>
<feature type="non-terminal residue" evidence="3">
    <location>
        <position position="271"/>
    </location>
</feature>
<feature type="non-terminal residue" evidence="3">
    <location>
        <position position="1"/>
    </location>
</feature>
<evidence type="ECO:0000256" key="1">
    <source>
        <dbReference type="ARBA" id="ARBA00022676"/>
    </source>
</evidence>
<keyword evidence="4" id="KW-1185">Reference proteome</keyword>
<evidence type="ECO:0000256" key="2">
    <source>
        <dbReference type="ARBA" id="ARBA00022679"/>
    </source>
</evidence>
<reference evidence="3 4" key="1">
    <citation type="submission" date="2020-06" db="EMBL/GenBank/DDBJ databases">
        <title>Description of novel acetic acid bacteria.</title>
        <authorList>
            <person name="Sombolestani A."/>
        </authorList>
    </citation>
    <scope>NUCLEOTIDE SEQUENCE [LARGE SCALE GENOMIC DNA]</scope>
    <source>
        <strain evidence="3 4">LMG 27010</strain>
    </source>
</reference>
<dbReference type="PANTHER" id="PTHR12526">
    <property type="entry name" value="GLYCOSYLTRANSFERASE"/>
    <property type="match status" value="1"/>
</dbReference>
<dbReference type="RefSeq" id="WP_176615013.1">
    <property type="nucleotide sequence ID" value="NZ_JABXXR010000348.1"/>
</dbReference>
<dbReference type="SUPFAM" id="SSF53756">
    <property type="entry name" value="UDP-Glycosyltransferase/glycogen phosphorylase"/>
    <property type="match status" value="1"/>
</dbReference>
<evidence type="ECO:0000313" key="3">
    <source>
        <dbReference type="EMBL" id="NVN42242.1"/>
    </source>
</evidence>
<comment type="caution">
    <text evidence="3">The sequence shown here is derived from an EMBL/GenBank/DDBJ whole genome shotgun (WGS) entry which is preliminary data.</text>
</comment>
<dbReference type="Gene3D" id="3.40.50.2000">
    <property type="entry name" value="Glycogen Phosphorylase B"/>
    <property type="match status" value="2"/>
</dbReference>
<keyword evidence="1" id="KW-0328">Glycosyltransferase</keyword>
<dbReference type="EMBL" id="JABXXR010000348">
    <property type="protein sequence ID" value="NVN42242.1"/>
    <property type="molecule type" value="Genomic_DNA"/>
</dbReference>
<organism evidence="3 4">
    <name type="scientific">Ameyamaea chiangmaiensis</name>
    <dbReference type="NCBI Taxonomy" id="442969"/>
    <lineage>
        <taxon>Bacteria</taxon>
        <taxon>Pseudomonadati</taxon>
        <taxon>Pseudomonadota</taxon>
        <taxon>Alphaproteobacteria</taxon>
        <taxon>Acetobacterales</taxon>
        <taxon>Acetobacteraceae</taxon>
        <taxon>Ameyamaea</taxon>
    </lineage>
</organism>
<dbReference type="AlphaFoldDB" id="A0A850PKG6"/>
<dbReference type="PANTHER" id="PTHR12526:SF629">
    <property type="entry name" value="TEICHURONIC ACID BIOSYNTHESIS GLYCOSYLTRANSFERASE TUAH-RELATED"/>
    <property type="match status" value="1"/>
</dbReference>
<name>A0A850PKG6_9PROT</name>
<accession>A0A850PKG6</accession>
<proteinExistence type="predicted"/>
<sequence>QLAALAAQGFTDALVNSVASAPLAEALSQAGVGFALLVHELPGLIARAQLTDAFAHATGIARAIVYPAAAVAVANAALTAPNAGSRSHILPQGLYTPTRFELGERARLREQFGCGRADRVIIGAGHGDIRKGFDLFLQLWRQQAYDSGEGRTHFVWLGALAPAVSTFLAEDLARARASGTFHLPGHVEPVGPWLSAADAFALTSREDPYPSVVLEALACGLSCVAFDNSGGIPDLLRRLNTEPLRGAIPQTCVAHGDTVGMGAALMRAADA</sequence>
<evidence type="ECO:0000313" key="4">
    <source>
        <dbReference type="Proteomes" id="UP000585665"/>
    </source>
</evidence>
<protein>
    <submittedName>
        <fullName evidence="3">Glycosyltransferase</fullName>
    </submittedName>
</protein>
<dbReference type="Proteomes" id="UP000585665">
    <property type="component" value="Unassembled WGS sequence"/>
</dbReference>